<accession>A0A917UHC5</accession>
<proteinExistence type="predicted"/>
<reference evidence="1" key="2">
    <citation type="submission" date="2020-09" db="EMBL/GenBank/DDBJ databases">
        <authorList>
            <person name="Sun Q."/>
            <person name="Ohkuma M."/>
        </authorList>
    </citation>
    <scope>NUCLEOTIDE SEQUENCE</scope>
    <source>
        <strain evidence="1">JCM 19831</strain>
    </source>
</reference>
<dbReference type="Proteomes" id="UP000642070">
    <property type="component" value="Unassembled WGS sequence"/>
</dbReference>
<evidence type="ECO:0000313" key="2">
    <source>
        <dbReference type="Proteomes" id="UP000642070"/>
    </source>
</evidence>
<comment type="caution">
    <text evidence="1">The sequence shown here is derived from an EMBL/GenBank/DDBJ whole genome shotgun (WGS) entry which is preliminary data.</text>
</comment>
<name>A0A917UHC5_9ACTN</name>
<protein>
    <submittedName>
        <fullName evidence="1">Uncharacterized protein</fullName>
    </submittedName>
</protein>
<dbReference type="InterPro" id="IPR025855">
    <property type="entry name" value="Replic_Relax"/>
</dbReference>
<sequence length="100" mass="11703">MDDPVLRVQFRLTDRDRLLLGWLYDHGVFTSFQLANALFPSPLDFCQRRLTTLYKLKLVARPLQATPSRRQVLPLPLPLRHRPARCRGRRRLPRRGATAT</sequence>
<gene>
    <name evidence="1" type="ORF">GCM10007977_110750</name>
</gene>
<dbReference type="AlphaFoldDB" id="A0A917UHC5"/>
<keyword evidence="2" id="KW-1185">Reference proteome</keyword>
<organism evidence="1 2">
    <name type="scientific">Dactylosporangium sucinum</name>
    <dbReference type="NCBI Taxonomy" id="1424081"/>
    <lineage>
        <taxon>Bacteria</taxon>
        <taxon>Bacillati</taxon>
        <taxon>Actinomycetota</taxon>
        <taxon>Actinomycetes</taxon>
        <taxon>Micromonosporales</taxon>
        <taxon>Micromonosporaceae</taxon>
        <taxon>Dactylosporangium</taxon>
    </lineage>
</organism>
<dbReference type="Pfam" id="PF13814">
    <property type="entry name" value="Replic_Relax"/>
    <property type="match status" value="1"/>
</dbReference>
<dbReference type="EMBL" id="BMPI01000151">
    <property type="protein sequence ID" value="GGM90590.1"/>
    <property type="molecule type" value="Genomic_DNA"/>
</dbReference>
<evidence type="ECO:0000313" key="1">
    <source>
        <dbReference type="EMBL" id="GGM90590.1"/>
    </source>
</evidence>
<reference evidence="1" key="1">
    <citation type="journal article" date="2014" name="Int. J. Syst. Evol. Microbiol.">
        <title>Complete genome sequence of Corynebacterium casei LMG S-19264T (=DSM 44701T), isolated from a smear-ripened cheese.</title>
        <authorList>
            <consortium name="US DOE Joint Genome Institute (JGI-PGF)"/>
            <person name="Walter F."/>
            <person name="Albersmeier A."/>
            <person name="Kalinowski J."/>
            <person name="Ruckert C."/>
        </authorList>
    </citation>
    <scope>NUCLEOTIDE SEQUENCE</scope>
    <source>
        <strain evidence="1">JCM 19831</strain>
    </source>
</reference>